<dbReference type="InterPro" id="IPR030185">
    <property type="entry name" value="Mae1"/>
</dbReference>
<dbReference type="PANTHER" id="PTHR31162:SF0">
    <property type="entry name" value="MALIC ACID TRANSPORT PROTEIN"/>
    <property type="match status" value="1"/>
</dbReference>
<comment type="subcellular location">
    <subcellularLocation>
        <location evidence="1">Membrane</location>
        <topology evidence="1">Multi-pass membrane protein</topology>
    </subcellularLocation>
</comment>
<dbReference type="Proteomes" id="UP000242519">
    <property type="component" value="Unassembled WGS sequence"/>
</dbReference>
<accession>A0A218Z398</accession>
<dbReference type="AlphaFoldDB" id="A0A218Z398"/>
<dbReference type="InParanoid" id="A0A218Z398"/>
<evidence type="ECO:0000256" key="3">
    <source>
        <dbReference type="ARBA" id="ARBA00022989"/>
    </source>
</evidence>
<feature type="transmembrane region" description="Helical" evidence="5">
    <location>
        <begin position="451"/>
        <end position="474"/>
    </location>
</feature>
<organism evidence="6 7">
    <name type="scientific">Diplocarpon coronariae</name>
    <dbReference type="NCBI Taxonomy" id="2795749"/>
    <lineage>
        <taxon>Eukaryota</taxon>
        <taxon>Fungi</taxon>
        <taxon>Dikarya</taxon>
        <taxon>Ascomycota</taxon>
        <taxon>Pezizomycotina</taxon>
        <taxon>Leotiomycetes</taxon>
        <taxon>Helotiales</taxon>
        <taxon>Drepanopezizaceae</taxon>
        <taxon>Diplocarpon</taxon>
    </lineage>
</organism>
<keyword evidence="3 5" id="KW-1133">Transmembrane helix</keyword>
<evidence type="ECO:0000313" key="7">
    <source>
        <dbReference type="Proteomes" id="UP000242519"/>
    </source>
</evidence>
<dbReference type="EMBL" id="MZNU01000260">
    <property type="protein sequence ID" value="OWP01726.1"/>
    <property type="molecule type" value="Genomic_DNA"/>
</dbReference>
<feature type="transmembrane region" description="Helical" evidence="5">
    <location>
        <begin position="202"/>
        <end position="224"/>
    </location>
</feature>
<evidence type="ECO:0000256" key="4">
    <source>
        <dbReference type="ARBA" id="ARBA00023136"/>
    </source>
</evidence>
<feature type="transmembrane region" description="Helical" evidence="5">
    <location>
        <begin position="236"/>
        <end position="255"/>
    </location>
</feature>
<dbReference type="GO" id="GO:0016020">
    <property type="term" value="C:membrane"/>
    <property type="evidence" value="ECO:0007669"/>
    <property type="project" value="UniProtKB-SubCell"/>
</dbReference>
<feature type="transmembrane region" description="Helical" evidence="5">
    <location>
        <begin position="300"/>
        <end position="322"/>
    </location>
</feature>
<evidence type="ECO:0000256" key="2">
    <source>
        <dbReference type="ARBA" id="ARBA00022692"/>
    </source>
</evidence>
<reference evidence="6 7" key="1">
    <citation type="submission" date="2017-04" db="EMBL/GenBank/DDBJ databases">
        <title>Draft genome sequence of Marssonina coronaria NL1: causal agent of apple blotch.</title>
        <authorList>
            <person name="Cheng Q."/>
        </authorList>
    </citation>
    <scope>NUCLEOTIDE SEQUENCE [LARGE SCALE GENOMIC DNA]</scope>
    <source>
        <strain evidence="6 7">NL1</strain>
    </source>
</reference>
<keyword evidence="2 5" id="KW-0812">Transmembrane</keyword>
<dbReference type="STRING" id="503106.A0A218Z398"/>
<feature type="transmembrane region" description="Helical" evidence="5">
    <location>
        <begin position="157"/>
        <end position="181"/>
    </location>
</feature>
<feature type="transmembrane region" description="Helical" evidence="5">
    <location>
        <begin position="132"/>
        <end position="151"/>
    </location>
</feature>
<dbReference type="CDD" id="cd09317">
    <property type="entry name" value="TDT_Mae1_like"/>
    <property type="match status" value="1"/>
</dbReference>
<evidence type="ECO:0000256" key="1">
    <source>
        <dbReference type="ARBA" id="ARBA00004141"/>
    </source>
</evidence>
<dbReference type="Pfam" id="PF03595">
    <property type="entry name" value="SLAC1"/>
    <property type="match status" value="1"/>
</dbReference>
<evidence type="ECO:0000313" key="6">
    <source>
        <dbReference type="EMBL" id="OWP01726.1"/>
    </source>
</evidence>
<comment type="caution">
    <text evidence="6">The sequence shown here is derived from an EMBL/GenBank/DDBJ whole genome shotgun (WGS) entry which is preliminary data.</text>
</comment>
<proteinExistence type="predicted"/>
<name>A0A218Z398_9HELO</name>
<dbReference type="InterPro" id="IPR038665">
    <property type="entry name" value="Voltage-dep_anion_channel_sf"/>
</dbReference>
<dbReference type="PANTHER" id="PTHR31162">
    <property type="entry name" value="MALIC ACID TRANSPORT PROTEIN-RELATED"/>
    <property type="match status" value="1"/>
</dbReference>
<keyword evidence="7" id="KW-1185">Reference proteome</keyword>
<evidence type="ECO:0008006" key="8">
    <source>
        <dbReference type="Google" id="ProtNLM"/>
    </source>
</evidence>
<feature type="transmembrane region" description="Helical" evidence="5">
    <location>
        <begin position="267"/>
        <end position="288"/>
    </location>
</feature>
<protein>
    <recommendedName>
        <fullName evidence="8">C4-dicarboxylate transporter/malic acid transport protein</fullName>
    </recommendedName>
</protein>
<dbReference type="OrthoDB" id="2901184at2759"/>
<dbReference type="InterPro" id="IPR004695">
    <property type="entry name" value="SLAC1/Mae1/Ssu1/TehA"/>
</dbReference>
<evidence type="ECO:0000256" key="5">
    <source>
        <dbReference type="SAM" id="Phobius"/>
    </source>
</evidence>
<sequence length="494" mass="55273">MSSQIDPVDKLVQWKKTVLRDERRDSRIRGSIEATLEFISRRQSALLATDDHKTISPLSQRRSSDLSNNMTYPQISRPFSHFPVDAYTFNNDMEKVDLQEREIEIPKPAAHDHHHISAGPHTSKERLKHFTFAWYAWTMSTGGVAFTISVIPNRFSGLTGLGTFLFVLNIIFFTAVTGTMITRFIVHPGTLTKAFTNPHEGFFIATFFLTIATMISNTTAYGVPNSGPWLITALRYAFWIYTFAATLLAIFYYHLLFCVKKLVITNVLPGWVLPIFPAMLVGTIASAIGKTQPPEHAMSILVAGLSYQGLGFFISLFMYPLYFGRLLTSGLPAYLSRPAMFIAVGPPSFTALAFIGMAQDVQETRLFEVYTDLNGISAPNQTLIPDILSLLAILMAIFLWMLAFWAFSIAIVAMIDGIPHNDFHLNWYAKVFPNVGFTIATIKIGERLSSPAIQLIGTGMGTVLFFALLLIMGFHIRAFFGHMICWPGRDEDAH</sequence>
<dbReference type="GO" id="GO:0015140">
    <property type="term" value="F:malate transmembrane transporter activity"/>
    <property type="evidence" value="ECO:0007669"/>
    <property type="project" value="InterPro"/>
</dbReference>
<feature type="transmembrane region" description="Helical" evidence="5">
    <location>
        <begin position="387"/>
        <end position="415"/>
    </location>
</feature>
<gene>
    <name evidence="6" type="ORF">B2J93_2318</name>
</gene>
<feature type="transmembrane region" description="Helical" evidence="5">
    <location>
        <begin position="334"/>
        <end position="358"/>
    </location>
</feature>
<keyword evidence="4 5" id="KW-0472">Membrane</keyword>
<dbReference type="Gene3D" id="1.50.10.150">
    <property type="entry name" value="Voltage-dependent anion channel"/>
    <property type="match status" value="1"/>
</dbReference>